<name>A0A1B8PXH8_FAUOS</name>
<evidence type="ECO:0000256" key="10">
    <source>
        <dbReference type="RuleBase" id="RU361179"/>
    </source>
</evidence>
<evidence type="ECO:0000259" key="11">
    <source>
        <dbReference type="PROSITE" id="PS51819"/>
    </source>
</evidence>
<protein>
    <recommendedName>
        <fullName evidence="3 10">Lactoylglutathione lyase</fullName>
        <ecNumber evidence="3 10">4.4.1.5</ecNumber>
    </recommendedName>
    <alternativeName>
        <fullName evidence="10">Glyoxalase I</fullName>
    </alternativeName>
</protein>
<keyword evidence="7 10" id="KW-0456">Lyase</keyword>
<gene>
    <name evidence="12" type="primary">gloA</name>
    <name evidence="13" type="ORF">A9299_06835</name>
    <name evidence="12" type="ORF">NP7_07135</name>
</gene>
<feature type="domain" description="VOC" evidence="11">
    <location>
        <begin position="11"/>
        <end position="160"/>
    </location>
</feature>
<dbReference type="InterPro" id="IPR004361">
    <property type="entry name" value="Glyoxalase_1"/>
</dbReference>
<dbReference type="EMBL" id="CP024443">
    <property type="protein sequence ID" value="ATR79046.1"/>
    <property type="molecule type" value="Genomic_DNA"/>
</dbReference>
<dbReference type="Gene3D" id="3.10.180.10">
    <property type="entry name" value="2,3-Dihydroxybiphenyl 1,2-Dioxygenase, domain 1"/>
    <property type="match status" value="1"/>
</dbReference>
<accession>A0A1B8PXH8</accession>
<dbReference type="PANTHER" id="PTHR10374:SF30">
    <property type="entry name" value="LACTOYLGLUTATHIONE LYASE"/>
    <property type="match status" value="1"/>
</dbReference>
<dbReference type="InterPro" id="IPR037523">
    <property type="entry name" value="VOC_core"/>
</dbReference>
<evidence type="ECO:0000256" key="3">
    <source>
        <dbReference type="ARBA" id="ARBA00012081"/>
    </source>
</evidence>
<sequence>MSNLSATNGFIFNHTMLRVKDPQVSLAFYQDVLGMTLLQTKRYPQAEFDLYFLAKLTDEQVANLPTDTAALAAFTFSQPGVLELTHNYGTESDAEFHYHSGNSEPQGFGHICFAVPNLQEAVAWFEQHQVTFKKRPEEGTMKDIAFILDPDGYWIEIVQPNLMG</sequence>
<dbReference type="InterPro" id="IPR018146">
    <property type="entry name" value="Glyoxalase_1_CS"/>
</dbReference>
<evidence type="ECO:0000256" key="6">
    <source>
        <dbReference type="ARBA" id="ARBA00022833"/>
    </source>
</evidence>
<dbReference type="PANTHER" id="PTHR10374">
    <property type="entry name" value="LACTOYLGLUTATHIONE LYASE GLYOXALASE I"/>
    <property type="match status" value="1"/>
</dbReference>
<dbReference type="RefSeq" id="WP_065264285.1">
    <property type="nucleotide sequence ID" value="NZ_CALTVS010000074.1"/>
</dbReference>
<dbReference type="NCBIfam" id="TIGR00068">
    <property type="entry name" value="glyox_I"/>
    <property type="match status" value="1"/>
</dbReference>
<dbReference type="Pfam" id="PF00903">
    <property type="entry name" value="Glyoxalase"/>
    <property type="match status" value="1"/>
</dbReference>
<organism evidence="13">
    <name type="scientific">Faucicola osloensis</name>
    <name type="common">Moraxella osloensis</name>
    <dbReference type="NCBI Taxonomy" id="34062"/>
    <lineage>
        <taxon>Bacteria</taxon>
        <taxon>Pseudomonadati</taxon>
        <taxon>Pseudomonadota</taxon>
        <taxon>Gammaproteobacteria</taxon>
        <taxon>Moraxellales</taxon>
        <taxon>Moraxellaceae</taxon>
        <taxon>Faucicola</taxon>
    </lineage>
</organism>
<dbReference type="SUPFAM" id="SSF54593">
    <property type="entry name" value="Glyoxalase/Bleomycin resistance protein/Dihydroxybiphenyl dioxygenase"/>
    <property type="match status" value="1"/>
</dbReference>
<evidence type="ECO:0000256" key="5">
    <source>
        <dbReference type="ARBA" id="ARBA00022723"/>
    </source>
</evidence>
<dbReference type="Proteomes" id="UP000229340">
    <property type="component" value="Chromosome"/>
</dbReference>
<keyword evidence="4 10" id="KW-0533">Nickel</keyword>
<dbReference type="STRING" id="34062.AXE82_03300"/>
<feature type="binding site" evidence="9">
    <location>
        <position position="83"/>
    </location>
    <ligand>
        <name>Zn(2+)</name>
        <dbReference type="ChEBI" id="CHEBI:29105"/>
        <note>ligand shared between dimeric partners</note>
    </ligand>
</feature>
<evidence type="ECO:0000256" key="8">
    <source>
        <dbReference type="PIRSR" id="PIRSR604361-1"/>
    </source>
</evidence>
<evidence type="ECO:0000256" key="1">
    <source>
        <dbReference type="ARBA" id="ARBA00005008"/>
    </source>
</evidence>
<evidence type="ECO:0000256" key="7">
    <source>
        <dbReference type="ARBA" id="ARBA00023239"/>
    </source>
</evidence>
<comment type="catalytic activity">
    <reaction evidence="10">
        <text>(R)-S-lactoylglutathione = methylglyoxal + glutathione</text>
        <dbReference type="Rhea" id="RHEA:19069"/>
        <dbReference type="ChEBI" id="CHEBI:17158"/>
        <dbReference type="ChEBI" id="CHEBI:57474"/>
        <dbReference type="ChEBI" id="CHEBI:57925"/>
        <dbReference type="EC" id="4.4.1.5"/>
    </reaction>
</comment>
<dbReference type="UniPathway" id="UPA00619">
    <property type="reaction ID" value="UER00675"/>
</dbReference>
<reference evidence="12" key="3">
    <citation type="journal article" date="2018" name="Genome Announc.">
        <title>Complete Genome Sequences of Three Moraxella osloensis Strains Isolated from Human Skin.</title>
        <authorList>
            <person name="Lim J.Y."/>
            <person name="Hwang I."/>
            <person name="Ganzorig M."/>
            <person name="Huang S.L."/>
            <person name="Cho G.S."/>
            <person name="Franz C.M.A.P."/>
            <person name="Lee K."/>
        </authorList>
    </citation>
    <scope>NUCLEOTIDE SEQUENCE</scope>
    <source>
        <strain evidence="12">NP7</strain>
    </source>
</reference>
<dbReference type="EC" id="4.4.1.5" evidence="3 10"/>
<comment type="cofactor">
    <cofactor evidence="10">
        <name>Ni(2+)</name>
        <dbReference type="ChEBI" id="CHEBI:49786"/>
    </cofactor>
    <text evidence="10">Binds 1 nickel ion per subunit.</text>
</comment>
<dbReference type="AlphaFoldDB" id="A0A1B8PXH8"/>
<comment type="pathway">
    <text evidence="1 10">Secondary metabolite metabolism; methylglyoxal degradation; (R)-lactate from methylglyoxal: step 1/2.</text>
</comment>
<dbReference type="InterPro" id="IPR029068">
    <property type="entry name" value="Glyas_Bleomycin-R_OHBP_Dase"/>
</dbReference>
<evidence type="ECO:0000256" key="2">
    <source>
        <dbReference type="ARBA" id="ARBA00010363"/>
    </source>
</evidence>
<reference evidence="14" key="2">
    <citation type="submission" date="2017-11" db="EMBL/GenBank/DDBJ databases">
        <title>Complete genome sequence of Moraxella osloensis NP7 isolated from human skin.</title>
        <authorList>
            <person name="Lee K."/>
            <person name="Lim J.Y."/>
            <person name="Hwang I."/>
        </authorList>
    </citation>
    <scope>NUCLEOTIDE SEQUENCE [LARGE SCALE GENOMIC DNA]</scope>
    <source>
        <strain evidence="14">NP7</strain>
    </source>
</reference>
<feature type="binding site" evidence="9">
    <location>
        <position position="156"/>
    </location>
    <ligand>
        <name>Zn(2+)</name>
        <dbReference type="ChEBI" id="CHEBI:29105"/>
        <note>ligand shared between dimeric partners</note>
    </ligand>
</feature>
<proteinExistence type="inferred from homology"/>
<keyword evidence="6 9" id="KW-0862">Zinc</keyword>
<dbReference type="PROSITE" id="PS00935">
    <property type="entry name" value="GLYOXALASE_I_2"/>
    <property type="match status" value="1"/>
</dbReference>
<feature type="active site" description="Proton donor/acceptor" evidence="8">
    <location>
        <position position="156"/>
    </location>
</feature>
<feature type="binding site" evidence="9">
    <location>
        <position position="110"/>
    </location>
    <ligand>
        <name>Zn(2+)</name>
        <dbReference type="ChEBI" id="CHEBI:29105"/>
        <note>ligand shared between dimeric partners</note>
    </ligand>
</feature>
<comment type="cofactor">
    <cofactor evidence="9">
        <name>Zn(2+)</name>
        <dbReference type="ChEBI" id="CHEBI:29105"/>
    </cofactor>
    <text evidence="9">Binds 1 zinc ion per subunit. In the homodimer, two zinc ions are bound between subunits.</text>
</comment>
<comment type="function">
    <text evidence="10">Catalyzes the conversion of hemimercaptal, formed from methylglyoxal and glutathione, to S-lactoylglutathione.</text>
</comment>
<comment type="similarity">
    <text evidence="2 10">Belongs to the glyoxalase I family.</text>
</comment>
<dbReference type="PROSITE" id="PS51819">
    <property type="entry name" value="VOC"/>
    <property type="match status" value="1"/>
</dbReference>
<reference evidence="13" key="1">
    <citation type="submission" date="2016-06" db="EMBL/GenBank/DDBJ databases">
        <title>Draft genome of Moraxella osloensis CCUG 67237.</title>
        <authorList>
            <person name="Salva-Serra F."/>
            <person name="Engstrom-Jakobsson H."/>
            <person name="Thorell K."/>
            <person name="Gonzales-Siles L."/>
            <person name="Karlsson R."/>
            <person name="Boulund F."/>
            <person name="Engstrand L."/>
            <person name="Kristiansson E."/>
            <person name="Moore E."/>
        </authorList>
    </citation>
    <scope>NUCLEOTIDE SEQUENCE [LARGE SCALE GENOMIC DNA]</scope>
    <source>
        <strain evidence="13">CCUG 67237</strain>
    </source>
</reference>
<dbReference type="GO" id="GO:0046872">
    <property type="term" value="F:metal ion binding"/>
    <property type="evidence" value="ECO:0007669"/>
    <property type="project" value="UniProtKB-UniRule"/>
</dbReference>
<evidence type="ECO:0000313" key="14">
    <source>
        <dbReference type="Proteomes" id="UP000229340"/>
    </source>
</evidence>
<evidence type="ECO:0000313" key="13">
    <source>
        <dbReference type="EMBL" id="OBX60663.1"/>
    </source>
</evidence>
<reference evidence="12" key="4">
    <citation type="journal article" date="2018" name="Misainmurhag Hoiji">
        <title>Complete genome sequence of multidrug-resistant Moraxella osloensis NP7 with multiple plasmids isolated from human skin.</title>
        <authorList>
            <person name="Ganzorig M."/>
            <person name="Lim J.Y."/>
            <person name="Hwang I."/>
            <person name="Lee K."/>
        </authorList>
    </citation>
    <scope>NUCLEOTIDE SEQUENCE</scope>
    <source>
        <strain evidence="12">NP7</strain>
    </source>
</reference>
<dbReference type="PROSITE" id="PS00934">
    <property type="entry name" value="GLYOXALASE_I_1"/>
    <property type="match status" value="1"/>
</dbReference>
<evidence type="ECO:0000256" key="9">
    <source>
        <dbReference type="PIRSR" id="PIRSR604361-3"/>
    </source>
</evidence>
<evidence type="ECO:0000313" key="12">
    <source>
        <dbReference type="EMBL" id="ATR79046.1"/>
    </source>
</evidence>
<evidence type="ECO:0000256" key="4">
    <source>
        <dbReference type="ARBA" id="ARBA00022596"/>
    </source>
</evidence>
<dbReference type="EMBL" id="LZMT01000059">
    <property type="protein sequence ID" value="OBX60663.1"/>
    <property type="molecule type" value="Genomic_DNA"/>
</dbReference>
<dbReference type="CDD" id="cd07233">
    <property type="entry name" value="GlxI_Zn"/>
    <property type="match status" value="1"/>
</dbReference>
<dbReference type="GO" id="GO:0004462">
    <property type="term" value="F:lactoylglutathione lyase activity"/>
    <property type="evidence" value="ECO:0007669"/>
    <property type="project" value="UniProtKB-UniRule"/>
</dbReference>
<keyword evidence="5 9" id="KW-0479">Metal-binding</keyword>
<dbReference type="InterPro" id="IPR004360">
    <property type="entry name" value="Glyas_Fos-R_dOase_dom"/>
</dbReference>